<sequence length="840" mass="96929">MLDIHIGSSVAEDPIDGVVITPDIREVEVLDHPGKRRLVVYTYLDLRHLVHPKSIDSWMLVRSLDMGIVAVFEPIYKVHVEKACTELNIGVETFDDCAPLRSFYGCVYWKATSSSRVIPIYHYEELPVSWFFNSNIVDHTLLKYFICYLFFQYSPFSFVDSGTLYGVMDGVVIMHSVNSFLIWNSIIGCVGVTINGTNVQRFPLGRWVDFTARRVSPVDDVFVLTYCYEAYEWKERNGGPKYKTIVDHVNEKVFFECNGIATTDFMDRKCVNAGELGIITRGVNDNIPSNVRGEQCIQVCCSKNGSKPELEIVKATTPSTWIDAVVVINNPETVIVSTSDSFFIIPPHVIGFYGELQLGQRLMIRTSTNSTEHSRVLEYLICGVFPDIFTENGRVKAKCRVTYRNNAKYIRDMGPMNMYCSDFFAVILDPHHIIREPILKNEYDVIIACFVLGEFTSHETFDKETTSKTAGCSMLSESDIKPEGEHRPFYTHPNQRRVHERVHNSLVMKEELVRVLVIEGYNDVRAKGTSIHVKFWIQSSDFHQRFLFVPFRNTRSFPENLSIGQWYTIDLQQLKHKKFHYSLRIKFGSQFHIPLDYPVIPKPKDMSVITIGTHYVMQILDPMPEDISEFTYIAVVEPLVQQFFDKETNSEVYWRLYKQNNIVLLHEYTKRKCEEREQEPLDWNKETASVIKKCSDRDRFYIERRKIRSKENIEMKRALKAYEDEQFAITVPKDVRLARLSACLALLRLNYAEIGRVVPEGSADKICDAEACLSASGKTKGERIREISIFLYGLLHEEKHADHIRKVSEAVYDTLVKTVLLNENYIKGAKCVDIERLKKL</sequence>
<reference evidence="2" key="1">
    <citation type="submission" date="2016-11" db="UniProtKB">
        <authorList>
            <consortium name="WormBaseParasite"/>
        </authorList>
    </citation>
    <scope>IDENTIFICATION</scope>
</reference>
<organism evidence="1 2">
    <name type="scientific">Heterorhabditis bacteriophora</name>
    <name type="common">Entomopathogenic nematode worm</name>
    <dbReference type="NCBI Taxonomy" id="37862"/>
    <lineage>
        <taxon>Eukaryota</taxon>
        <taxon>Metazoa</taxon>
        <taxon>Ecdysozoa</taxon>
        <taxon>Nematoda</taxon>
        <taxon>Chromadorea</taxon>
        <taxon>Rhabditida</taxon>
        <taxon>Rhabditina</taxon>
        <taxon>Rhabditomorpha</taxon>
        <taxon>Strongyloidea</taxon>
        <taxon>Heterorhabditidae</taxon>
        <taxon>Heterorhabditis</taxon>
    </lineage>
</organism>
<name>A0A1I7XHW4_HETBA</name>
<evidence type="ECO:0000313" key="2">
    <source>
        <dbReference type="WBParaSite" id="Hba_17098"/>
    </source>
</evidence>
<dbReference type="WBParaSite" id="Hba_17098">
    <property type="protein sequence ID" value="Hba_17098"/>
    <property type="gene ID" value="Hba_17098"/>
</dbReference>
<keyword evidence="1" id="KW-1185">Reference proteome</keyword>
<proteinExistence type="predicted"/>
<evidence type="ECO:0000313" key="1">
    <source>
        <dbReference type="Proteomes" id="UP000095283"/>
    </source>
</evidence>
<dbReference type="Proteomes" id="UP000095283">
    <property type="component" value="Unplaced"/>
</dbReference>
<accession>A0A1I7XHW4</accession>
<dbReference type="AlphaFoldDB" id="A0A1I7XHW4"/>
<protein>
    <submittedName>
        <fullName evidence="2">DNA helicase</fullName>
    </submittedName>
</protein>